<keyword evidence="2" id="KW-1185">Reference proteome</keyword>
<dbReference type="EMBL" id="CAJVQC010094250">
    <property type="protein sequence ID" value="CAG8827690.1"/>
    <property type="molecule type" value="Genomic_DNA"/>
</dbReference>
<name>A0ACA9S532_9GLOM</name>
<proteinExistence type="predicted"/>
<sequence>MPSLHEESGLRFLFYSSDLDEPPHVHVDKEGGTLKIIDMNLRKQVKLRSNPVIMSKEEVFASAVPEAYPLIMKVEVSKEEITAFLEDGRKVSIPTD</sequence>
<evidence type="ECO:0000313" key="2">
    <source>
        <dbReference type="Proteomes" id="UP000789920"/>
    </source>
</evidence>
<accession>A0ACA9S532</accession>
<organism evidence="1 2">
    <name type="scientific">Racocetra persica</name>
    <dbReference type="NCBI Taxonomy" id="160502"/>
    <lineage>
        <taxon>Eukaryota</taxon>
        <taxon>Fungi</taxon>
        <taxon>Fungi incertae sedis</taxon>
        <taxon>Mucoromycota</taxon>
        <taxon>Glomeromycotina</taxon>
        <taxon>Glomeromycetes</taxon>
        <taxon>Diversisporales</taxon>
        <taxon>Gigasporaceae</taxon>
        <taxon>Racocetra</taxon>
    </lineage>
</organism>
<comment type="caution">
    <text evidence="1">The sequence shown here is derived from an EMBL/GenBank/DDBJ whole genome shotgun (WGS) entry which is preliminary data.</text>
</comment>
<protein>
    <submittedName>
        <fullName evidence="1">10247_t:CDS:1</fullName>
    </submittedName>
</protein>
<gene>
    <name evidence="1" type="ORF">RPERSI_LOCUS27041</name>
</gene>
<reference evidence="1" key="1">
    <citation type="submission" date="2021-06" db="EMBL/GenBank/DDBJ databases">
        <authorList>
            <person name="Kallberg Y."/>
            <person name="Tangrot J."/>
            <person name="Rosling A."/>
        </authorList>
    </citation>
    <scope>NUCLEOTIDE SEQUENCE</scope>
    <source>
        <strain evidence="1">MA461A</strain>
    </source>
</reference>
<evidence type="ECO:0000313" key="1">
    <source>
        <dbReference type="EMBL" id="CAG8827690.1"/>
    </source>
</evidence>
<dbReference type="Proteomes" id="UP000789920">
    <property type="component" value="Unassembled WGS sequence"/>
</dbReference>